<comment type="subcellular location">
    <subcellularLocation>
        <location evidence="1">Membrane</location>
        <topology evidence="1">Single-pass type I membrane protein</topology>
    </subcellularLocation>
</comment>
<dbReference type="FunFam" id="3.30.200.20:FF:000178">
    <property type="entry name" value="serine/threonine-protein kinase PBS1-like"/>
    <property type="match status" value="1"/>
</dbReference>
<comment type="caution">
    <text evidence="16">The sequence shown here is derived from an EMBL/GenBank/DDBJ whole genome shotgun (WGS) entry which is preliminary data.</text>
</comment>
<sequence>MSLKRSSPVSRIFTFLLFCTVTTTAQNSSSCPSSSCGNIGTINFPFRLRGDPISCGYNDPSFQLDCDNDQTILTVRSRRYNVQEINYDDYSIRLVDPSISRDNLSSCPVYFNSFDDWPSSIFDSFFEWNVPVVFMHCLVPVNSLNYVESAFCGNRSYIYSNSSEIYSYVVVGERILVSDLENTCMVDRVDQASVRRAMRDDSSLAGIYDGLAYGFELSWYRILCGECARTNGFCSLEGNTVRCRHYCTEDVPLSQLAFRFIIGSYGTLTIAGIVALKFFCGFPFLVGLIVYKWRRQHLSMDETIEEFLQGQNNLTPIKYTYSEIKKMTNNFSQRLGEGGYGTVYKGKLRSGPYIAVKLMGQTIASEQEFISEVGTIGRIHHVNIVQLIGFCVEGSKCALVYEFLPNGSLDRYIFNPQGLGGLALKYEKMFEIALGVARGIDYLHRGCDMQILHFDIKPHNILLDENFNPKISDFGLAKLYPSDGSAINLTAARGTMGYMAPEMFYKNIGGVSYKADVYSFGMLLMEMAGRRKNMNPFADDVSQIYFPSWAYDQFSTGKEIEMINATDEERNMVKKIIIVALWCIQMKPSDRPPMNKVVEMLEGDSQLQMPPKPFMAPREIAEDHGIISKNPLV</sequence>
<dbReference type="FunFam" id="1.10.510.10:FF:000590">
    <property type="entry name" value="PR5-like receptor kinase"/>
    <property type="match status" value="1"/>
</dbReference>
<keyword evidence="2" id="KW-0723">Serine/threonine-protein kinase</keyword>
<name>A0AAV6Y5E4_9LAMI</name>
<dbReference type="PANTHER" id="PTHR27009">
    <property type="entry name" value="RUST RESISTANCE KINASE LR10-RELATED"/>
    <property type="match status" value="1"/>
</dbReference>
<evidence type="ECO:0000256" key="6">
    <source>
        <dbReference type="ARBA" id="ARBA00022741"/>
    </source>
</evidence>
<dbReference type="EMBL" id="WHWC01000001">
    <property type="protein sequence ID" value="KAG8390401.1"/>
    <property type="molecule type" value="Genomic_DNA"/>
</dbReference>
<dbReference type="AlphaFoldDB" id="A0AAV6Y5E4"/>
<keyword evidence="5 14" id="KW-0732">Signal</keyword>
<evidence type="ECO:0000313" key="17">
    <source>
        <dbReference type="Proteomes" id="UP000826271"/>
    </source>
</evidence>
<dbReference type="SUPFAM" id="SSF56112">
    <property type="entry name" value="Protein kinase-like (PK-like)"/>
    <property type="match status" value="1"/>
</dbReference>
<keyword evidence="8 12" id="KW-0067">ATP-binding</keyword>
<keyword evidence="11" id="KW-0325">Glycoprotein</keyword>
<evidence type="ECO:0000256" key="5">
    <source>
        <dbReference type="ARBA" id="ARBA00022729"/>
    </source>
</evidence>
<evidence type="ECO:0000256" key="11">
    <source>
        <dbReference type="ARBA" id="ARBA00023180"/>
    </source>
</evidence>
<dbReference type="Pfam" id="PF00069">
    <property type="entry name" value="Pkinase"/>
    <property type="match status" value="1"/>
</dbReference>
<dbReference type="InterPro" id="IPR045874">
    <property type="entry name" value="LRK10/LRL21-25-like"/>
</dbReference>
<evidence type="ECO:0000256" key="2">
    <source>
        <dbReference type="ARBA" id="ARBA00022527"/>
    </source>
</evidence>
<evidence type="ECO:0000256" key="10">
    <source>
        <dbReference type="ARBA" id="ARBA00023136"/>
    </source>
</evidence>
<evidence type="ECO:0000256" key="7">
    <source>
        <dbReference type="ARBA" id="ARBA00022777"/>
    </source>
</evidence>
<keyword evidence="10 13" id="KW-0472">Membrane</keyword>
<evidence type="ECO:0000256" key="13">
    <source>
        <dbReference type="SAM" id="Phobius"/>
    </source>
</evidence>
<evidence type="ECO:0000256" key="1">
    <source>
        <dbReference type="ARBA" id="ARBA00004479"/>
    </source>
</evidence>
<evidence type="ECO:0000256" key="4">
    <source>
        <dbReference type="ARBA" id="ARBA00022692"/>
    </source>
</evidence>
<feature type="chain" id="PRO_5043496262" description="Protein kinase domain-containing protein" evidence="14">
    <location>
        <begin position="26"/>
        <end position="633"/>
    </location>
</feature>
<keyword evidence="7" id="KW-0418">Kinase</keyword>
<keyword evidence="17" id="KW-1185">Reference proteome</keyword>
<dbReference type="Gene3D" id="1.10.510.10">
    <property type="entry name" value="Transferase(Phosphotransferase) domain 1"/>
    <property type="match status" value="1"/>
</dbReference>
<dbReference type="GO" id="GO:0016020">
    <property type="term" value="C:membrane"/>
    <property type="evidence" value="ECO:0007669"/>
    <property type="project" value="UniProtKB-SubCell"/>
</dbReference>
<evidence type="ECO:0000256" key="12">
    <source>
        <dbReference type="PROSITE-ProRule" id="PRU10141"/>
    </source>
</evidence>
<gene>
    <name evidence="16" type="ORF">BUALT_Bualt01G0079500</name>
</gene>
<dbReference type="InterPro" id="IPR008271">
    <property type="entry name" value="Ser/Thr_kinase_AS"/>
</dbReference>
<keyword evidence="4 13" id="KW-0812">Transmembrane</keyword>
<dbReference type="GO" id="GO:0004674">
    <property type="term" value="F:protein serine/threonine kinase activity"/>
    <property type="evidence" value="ECO:0007669"/>
    <property type="project" value="UniProtKB-KW"/>
</dbReference>
<dbReference type="GO" id="GO:0005524">
    <property type="term" value="F:ATP binding"/>
    <property type="evidence" value="ECO:0007669"/>
    <property type="project" value="UniProtKB-UniRule"/>
</dbReference>
<evidence type="ECO:0000256" key="14">
    <source>
        <dbReference type="SAM" id="SignalP"/>
    </source>
</evidence>
<feature type="transmembrane region" description="Helical" evidence="13">
    <location>
        <begin position="265"/>
        <end position="291"/>
    </location>
</feature>
<dbReference type="Pfam" id="PF13947">
    <property type="entry name" value="GUB_WAK_bind"/>
    <property type="match status" value="1"/>
</dbReference>
<dbReference type="PROSITE" id="PS50011">
    <property type="entry name" value="PROTEIN_KINASE_DOM"/>
    <property type="match status" value="1"/>
</dbReference>
<keyword evidence="3" id="KW-0808">Transferase</keyword>
<feature type="signal peptide" evidence="14">
    <location>
        <begin position="1"/>
        <end position="25"/>
    </location>
</feature>
<proteinExistence type="predicted"/>
<dbReference type="InterPro" id="IPR017441">
    <property type="entry name" value="Protein_kinase_ATP_BS"/>
</dbReference>
<dbReference type="InterPro" id="IPR011009">
    <property type="entry name" value="Kinase-like_dom_sf"/>
</dbReference>
<feature type="domain" description="Protein kinase" evidence="15">
    <location>
        <begin position="329"/>
        <end position="615"/>
    </location>
</feature>
<accession>A0AAV6Y5E4</accession>
<dbReference type="PROSITE" id="PS00107">
    <property type="entry name" value="PROTEIN_KINASE_ATP"/>
    <property type="match status" value="1"/>
</dbReference>
<reference evidence="16" key="1">
    <citation type="submission" date="2019-10" db="EMBL/GenBank/DDBJ databases">
        <authorList>
            <person name="Zhang R."/>
            <person name="Pan Y."/>
            <person name="Wang J."/>
            <person name="Ma R."/>
            <person name="Yu S."/>
        </authorList>
    </citation>
    <scope>NUCLEOTIDE SEQUENCE</scope>
    <source>
        <strain evidence="16">LA-IB0</strain>
        <tissue evidence="16">Leaf</tissue>
    </source>
</reference>
<protein>
    <recommendedName>
        <fullName evidence="15">Protein kinase domain-containing protein</fullName>
    </recommendedName>
</protein>
<evidence type="ECO:0000256" key="9">
    <source>
        <dbReference type="ARBA" id="ARBA00022989"/>
    </source>
</evidence>
<dbReference type="InterPro" id="IPR025287">
    <property type="entry name" value="WAK_GUB"/>
</dbReference>
<evidence type="ECO:0000259" key="15">
    <source>
        <dbReference type="PROSITE" id="PS50011"/>
    </source>
</evidence>
<dbReference type="SMART" id="SM00220">
    <property type="entry name" value="S_TKc"/>
    <property type="match status" value="1"/>
</dbReference>
<dbReference type="InterPro" id="IPR000719">
    <property type="entry name" value="Prot_kinase_dom"/>
</dbReference>
<organism evidence="16 17">
    <name type="scientific">Buddleja alternifolia</name>
    <dbReference type="NCBI Taxonomy" id="168488"/>
    <lineage>
        <taxon>Eukaryota</taxon>
        <taxon>Viridiplantae</taxon>
        <taxon>Streptophyta</taxon>
        <taxon>Embryophyta</taxon>
        <taxon>Tracheophyta</taxon>
        <taxon>Spermatophyta</taxon>
        <taxon>Magnoliopsida</taxon>
        <taxon>eudicotyledons</taxon>
        <taxon>Gunneridae</taxon>
        <taxon>Pentapetalae</taxon>
        <taxon>asterids</taxon>
        <taxon>lamiids</taxon>
        <taxon>Lamiales</taxon>
        <taxon>Scrophulariaceae</taxon>
        <taxon>Buddlejeae</taxon>
        <taxon>Buddleja</taxon>
    </lineage>
</organism>
<keyword evidence="6 12" id="KW-0547">Nucleotide-binding</keyword>
<feature type="binding site" evidence="12">
    <location>
        <position position="357"/>
    </location>
    <ligand>
        <name>ATP</name>
        <dbReference type="ChEBI" id="CHEBI:30616"/>
    </ligand>
</feature>
<evidence type="ECO:0000313" key="16">
    <source>
        <dbReference type="EMBL" id="KAG8390401.1"/>
    </source>
</evidence>
<keyword evidence="9 13" id="KW-1133">Transmembrane helix</keyword>
<dbReference type="Gene3D" id="3.30.200.20">
    <property type="entry name" value="Phosphorylase Kinase, domain 1"/>
    <property type="match status" value="1"/>
</dbReference>
<evidence type="ECO:0000256" key="3">
    <source>
        <dbReference type="ARBA" id="ARBA00022679"/>
    </source>
</evidence>
<evidence type="ECO:0000256" key="8">
    <source>
        <dbReference type="ARBA" id="ARBA00022840"/>
    </source>
</evidence>
<dbReference type="Proteomes" id="UP000826271">
    <property type="component" value="Unassembled WGS sequence"/>
</dbReference>
<dbReference type="GO" id="GO:0030247">
    <property type="term" value="F:polysaccharide binding"/>
    <property type="evidence" value="ECO:0007669"/>
    <property type="project" value="InterPro"/>
</dbReference>
<dbReference type="PROSITE" id="PS00108">
    <property type="entry name" value="PROTEIN_KINASE_ST"/>
    <property type="match status" value="1"/>
</dbReference>